<name>A0A0F9H739_9ZZZZ</name>
<organism evidence="1">
    <name type="scientific">marine sediment metagenome</name>
    <dbReference type="NCBI Taxonomy" id="412755"/>
    <lineage>
        <taxon>unclassified sequences</taxon>
        <taxon>metagenomes</taxon>
        <taxon>ecological metagenomes</taxon>
    </lineage>
</organism>
<protein>
    <submittedName>
        <fullName evidence="1">Uncharacterized protein</fullName>
    </submittedName>
</protein>
<dbReference type="AlphaFoldDB" id="A0A0F9H739"/>
<comment type="caution">
    <text evidence="1">The sequence shown here is derived from an EMBL/GenBank/DDBJ whole genome shotgun (WGS) entry which is preliminary data.</text>
</comment>
<sequence length="61" mass="7163">MTDGDANQPDPRDGGRGWMYMDVLLDEYARLKDLEPTNPERQRVEATMGRQRERILALERE</sequence>
<dbReference type="EMBL" id="LAZR01025693">
    <property type="protein sequence ID" value="KKL71092.1"/>
    <property type="molecule type" value="Genomic_DNA"/>
</dbReference>
<evidence type="ECO:0000313" key="1">
    <source>
        <dbReference type="EMBL" id="KKL71092.1"/>
    </source>
</evidence>
<accession>A0A0F9H739</accession>
<proteinExistence type="predicted"/>
<gene>
    <name evidence="1" type="ORF">LCGC14_2098370</name>
</gene>
<reference evidence="1" key="1">
    <citation type="journal article" date="2015" name="Nature">
        <title>Complex archaea that bridge the gap between prokaryotes and eukaryotes.</title>
        <authorList>
            <person name="Spang A."/>
            <person name="Saw J.H."/>
            <person name="Jorgensen S.L."/>
            <person name="Zaremba-Niedzwiedzka K."/>
            <person name="Martijn J."/>
            <person name="Lind A.E."/>
            <person name="van Eijk R."/>
            <person name="Schleper C."/>
            <person name="Guy L."/>
            <person name="Ettema T.J."/>
        </authorList>
    </citation>
    <scope>NUCLEOTIDE SEQUENCE</scope>
</reference>